<keyword evidence="2" id="KW-1185">Reference proteome</keyword>
<evidence type="ECO:0000313" key="1">
    <source>
        <dbReference type="EMBL" id="MCR2746144.1"/>
    </source>
</evidence>
<sequence length="294" mass="31763">MQPRPFFNGRAQVLVGDTTSHGGVVVSGSPRTLINGHPVARIGDMVTCPLCKPHLFKIVEGYSPFTDNNMAIALSGHKTACGATLIASAKGADMPKAPAPSSPAPDSEANLLKKGFDPEVNELVAGSPSLTKDLQKLRDEGWIIKDGPAGKGSTINRGLKTITMDSNLKTDPKAYTKILSHEVGHGIYPYRSNLSSKSAYLEGALDDEGVATMKNIQVQREIIKSRNIDIGIAGQAVNRPTYIQAFDQYLKDGDLKSAVRKIGNVVGSGEYTSNTKETYEDYHGKWYDKHYGKK</sequence>
<dbReference type="InterPro" id="IPR008727">
    <property type="entry name" value="PAAR_motif"/>
</dbReference>
<organism evidence="1 2">
    <name type="scientific">Limnobacter parvus</name>
    <dbReference type="NCBI Taxonomy" id="2939690"/>
    <lineage>
        <taxon>Bacteria</taxon>
        <taxon>Pseudomonadati</taxon>
        <taxon>Pseudomonadota</taxon>
        <taxon>Betaproteobacteria</taxon>
        <taxon>Burkholderiales</taxon>
        <taxon>Burkholderiaceae</taxon>
        <taxon>Limnobacter</taxon>
    </lineage>
</organism>
<protein>
    <submittedName>
        <fullName evidence="1">PAAR domain-containing protein</fullName>
    </submittedName>
</protein>
<name>A0ABT1XG69_9BURK</name>
<dbReference type="Pfam" id="PF05488">
    <property type="entry name" value="PAAR_motif"/>
    <property type="match status" value="1"/>
</dbReference>
<proteinExistence type="predicted"/>
<dbReference type="RefSeq" id="WP_257511389.1">
    <property type="nucleotide sequence ID" value="NZ_JANKHG010000016.1"/>
</dbReference>
<dbReference type="Proteomes" id="UP001165267">
    <property type="component" value="Unassembled WGS sequence"/>
</dbReference>
<reference evidence="1" key="1">
    <citation type="submission" date="2022-07" db="EMBL/GenBank/DDBJ databases">
        <authorList>
            <person name="Xamxidin M."/>
        </authorList>
    </citation>
    <scope>NUCLEOTIDE SEQUENCE</scope>
    <source>
        <strain evidence="1">YS8-69</strain>
    </source>
</reference>
<dbReference type="EMBL" id="JANKHG010000016">
    <property type="protein sequence ID" value="MCR2746144.1"/>
    <property type="molecule type" value="Genomic_DNA"/>
</dbReference>
<gene>
    <name evidence="1" type="ORF">NSP04_05750</name>
</gene>
<dbReference type="Gene3D" id="2.60.200.60">
    <property type="match status" value="1"/>
</dbReference>
<accession>A0ABT1XG69</accession>
<comment type="caution">
    <text evidence="1">The sequence shown here is derived from an EMBL/GenBank/DDBJ whole genome shotgun (WGS) entry which is preliminary data.</text>
</comment>
<dbReference type="CDD" id="cd14744">
    <property type="entry name" value="PAAR_CT_2"/>
    <property type="match status" value="1"/>
</dbReference>
<evidence type="ECO:0000313" key="2">
    <source>
        <dbReference type="Proteomes" id="UP001165267"/>
    </source>
</evidence>